<proteinExistence type="predicted"/>
<dbReference type="PATRIC" id="fig|1424334.3.peg.3058"/>
<dbReference type="Pfam" id="PF00691">
    <property type="entry name" value="OmpA"/>
    <property type="match status" value="1"/>
</dbReference>
<evidence type="ECO:0000256" key="1">
    <source>
        <dbReference type="ARBA" id="ARBA00004442"/>
    </source>
</evidence>
<dbReference type="CDD" id="cd07185">
    <property type="entry name" value="OmpA_C-like"/>
    <property type="match status" value="1"/>
</dbReference>
<sequence>MVAISEKSRDKPAPWRRSFPLFVWPTAGLWSKHLLQYIGYLRFLVWHMLGYEPDFNDSGAETMSVHRLLRLALAALALGLLAACAGMNGDQRAQLEISQDPRGVAIASRDSNLFQPGSATLQPESAPFFDRVSQLLRDRPERKALIDSVSDNTGSAEYNQELQEVRALSIMKALITRGVDRSRLAYVTGSSASPAPGAMTPVEPAVPQSKIIILGASTADMNVNTLERFFDGISNFGKSLFK</sequence>
<dbReference type="InterPro" id="IPR006664">
    <property type="entry name" value="OMP_bac"/>
</dbReference>
<evidence type="ECO:0000313" key="7">
    <source>
        <dbReference type="Proteomes" id="UP000018733"/>
    </source>
</evidence>
<dbReference type="HOGENOM" id="CLU_100109_0_0_4"/>
<feature type="domain" description="OmpA-like" evidence="5">
    <location>
        <begin position="101"/>
        <end position="217"/>
    </location>
</feature>
<reference evidence="6 7" key="1">
    <citation type="journal article" date="2014" name="Genome Announc.">
        <title>Draft Genome Sequence of Advenella kashmirensis Strain W13003, a Polycyclic Aromatic Hydrocarbon-Degrading Bacterium.</title>
        <authorList>
            <person name="Wang X."/>
            <person name="Jin D."/>
            <person name="Zhou L."/>
            <person name="Wu L."/>
            <person name="An W."/>
            <person name="Zhao L."/>
        </authorList>
    </citation>
    <scope>NUCLEOTIDE SEQUENCE [LARGE SCALE GENOMIC DNA]</scope>
    <source>
        <strain evidence="6 7">W13003</strain>
    </source>
</reference>
<evidence type="ECO:0000259" key="5">
    <source>
        <dbReference type="PROSITE" id="PS51123"/>
    </source>
</evidence>
<dbReference type="EMBL" id="AYXT01000010">
    <property type="protein sequence ID" value="ETF02403.1"/>
    <property type="molecule type" value="Genomic_DNA"/>
</dbReference>
<dbReference type="eggNOG" id="COG2885">
    <property type="taxonomic scope" value="Bacteria"/>
</dbReference>
<keyword evidence="2 4" id="KW-0472">Membrane</keyword>
<dbReference type="InterPro" id="IPR036737">
    <property type="entry name" value="OmpA-like_sf"/>
</dbReference>
<evidence type="ECO:0000256" key="3">
    <source>
        <dbReference type="ARBA" id="ARBA00023237"/>
    </source>
</evidence>
<keyword evidence="7" id="KW-1185">Reference proteome</keyword>
<dbReference type="SUPFAM" id="SSF103088">
    <property type="entry name" value="OmpA-like"/>
    <property type="match status" value="1"/>
</dbReference>
<dbReference type="PANTHER" id="PTHR30329">
    <property type="entry name" value="STATOR ELEMENT OF FLAGELLAR MOTOR COMPLEX"/>
    <property type="match status" value="1"/>
</dbReference>
<dbReference type="Proteomes" id="UP000018733">
    <property type="component" value="Unassembled WGS sequence"/>
</dbReference>
<dbReference type="AlphaFoldDB" id="V8QST3"/>
<dbReference type="PANTHER" id="PTHR30329:SF21">
    <property type="entry name" value="LIPOPROTEIN YIAD-RELATED"/>
    <property type="match status" value="1"/>
</dbReference>
<comment type="caution">
    <text evidence="6">The sequence shown here is derived from an EMBL/GenBank/DDBJ whole genome shotgun (WGS) entry which is preliminary data.</text>
</comment>
<dbReference type="InterPro" id="IPR006665">
    <property type="entry name" value="OmpA-like"/>
</dbReference>
<evidence type="ECO:0000313" key="6">
    <source>
        <dbReference type="EMBL" id="ETF02403.1"/>
    </source>
</evidence>
<comment type="subcellular location">
    <subcellularLocation>
        <location evidence="1">Cell outer membrane</location>
    </subcellularLocation>
</comment>
<protein>
    <recommendedName>
        <fullName evidence="5">OmpA-like domain-containing protein</fullName>
    </recommendedName>
</protein>
<dbReference type="STRING" id="1424334.W822_15200"/>
<dbReference type="GO" id="GO:0009279">
    <property type="term" value="C:cell outer membrane"/>
    <property type="evidence" value="ECO:0007669"/>
    <property type="project" value="UniProtKB-SubCell"/>
</dbReference>
<organism evidence="6 7">
    <name type="scientific">Advenella kashmirensis W13003</name>
    <dbReference type="NCBI Taxonomy" id="1424334"/>
    <lineage>
        <taxon>Bacteria</taxon>
        <taxon>Pseudomonadati</taxon>
        <taxon>Pseudomonadota</taxon>
        <taxon>Betaproteobacteria</taxon>
        <taxon>Burkholderiales</taxon>
        <taxon>Alcaligenaceae</taxon>
    </lineage>
</organism>
<name>V8QST3_9BURK</name>
<keyword evidence="3" id="KW-0998">Cell outer membrane</keyword>
<dbReference type="PROSITE" id="PS51123">
    <property type="entry name" value="OMPA_2"/>
    <property type="match status" value="1"/>
</dbReference>
<dbReference type="Gene3D" id="3.30.1330.60">
    <property type="entry name" value="OmpA-like domain"/>
    <property type="match status" value="1"/>
</dbReference>
<evidence type="ECO:0000256" key="2">
    <source>
        <dbReference type="ARBA" id="ARBA00023136"/>
    </source>
</evidence>
<evidence type="ECO:0000256" key="4">
    <source>
        <dbReference type="PROSITE-ProRule" id="PRU00473"/>
    </source>
</evidence>
<gene>
    <name evidence="6" type="ORF">W822_15200</name>
</gene>
<dbReference type="PRINTS" id="PR01021">
    <property type="entry name" value="OMPADOMAIN"/>
</dbReference>
<accession>V8QST3</accession>
<dbReference type="InterPro" id="IPR050330">
    <property type="entry name" value="Bact_OuterMem_StrucFunc"/>
</dbReference>
<dbReference type="OrthoDB" id="9782229at2"/>